<dbReference type="HOGENOM" id="CLU_1777575_0_0_1"/>
<feature type="region of interest" description="Disordered" evidence="1">
    <location>
        <begin position="103"/>
        <end position="146"/>
    </location>
</feature>
<dbReference type="EnsemblFungi" id="EJT68019">
    <property type="protein sequence ID" value="EJT68019"/>
    <property type="gene ID" value="GGTG_14403"/>
</dbReference>
<dbReference type="InterPro" id="IPR016181">
    <property type="entry name" value="Acyl_CoA_acyltransferase"/>
</dbReference>
<evidence type="ECO:0000256" key="1">
    <source>
        <dbReference type="SAM" id="MobiDB-lite"/>
    </source>
</evidence>
<keyword evidence="4" id="KW-1185">Reference proteome</keyword>
<evidence type="ECO:0000313" key="3">
    <source>
        <dbReference type="EnsemblFungi" id="EJT68019"/>
    </source>
</evidence>
<reference evidence="3" key="5">
    <citation type="submission" date="2018-04" db="UniProtKB">
        <authorList>
            <consortium name="EnsemblFungi"/>
        </authorList>
    </citation>
    <scope>IDENTIFICATION</scope>
    <source>
        <strain evidence="3">R3-111a-1</strain>
    </source>
</reference>
<accession>J3PLD7</accession>
<dbReference type="Proteomes" id="UP000006039">
    <property type="component" value="Unassembled WGS sequence"/>
</dbReference>
<dbReference type="VEuPathDB" id="FungiDB:GGTG_14403"/>
<sequence>MERRKAEPGDLLRLVEITVISMPDDVTYLYEWPLHSIYPGVMESIWEFRLKKLLSKCHVIVENGNVIAFAIWTQESHFPAEQRDECPPEDLAEKFKLVGSRTDVFEKGQRVDPGQDQGRRHSRMVHHAPARNRSSLSLPRRCSDAP</sequence>
<name>J3PLD7_GAET3</name>
<evidence type="ECO:0008006" key="5">
    <source>
        <dbReference type="Google" id="ProtNLM"/>
    </source>
</evidence>
<organism evidence="2">
    <name type="scientific">Gaeumannomyces tritici (strain R3-111a-1)</name>
    <name type="common">Wheat and barley take-all root rot fungus</name>
    <name type="synonym">Gaeumannomyces graminis var. tritici</name>
    <dbReference type="NCBI Taxonomy" id="644352"/>
    <lineage>
        <taxon>Eukaryota</taxon>
        <taxon>Fungi</taxon>
        <taxon>Dikarya</taxon>
        <taxon>Ascomycota</taxon>
        <taxon>Pezizomycotina</taxon>
        <taxon>Sordariomycetes</taxon>
        <taxon>Sordariomycetidae</taxon>
        <taxon>Magnaporthales</taxon>
        <taxon>Magnaporthaceae</taxon>
        <taxon>Gaeumannomyces</taxon>
    </lineage>
</organism>
<reference evidence="3" key="4">
    <citation type="journal article" date="2015" name="G3 (Bethesda)">
        <title>Genome sequences of three phytopathogenic species of the Magnaporthaceae family of fungi.</title>
        <authorList>
            <person name="Okagaki L.H."/>
            <person name="Nunes C.C."/>
            <person name="Sailsbery J."/>
            <person name="Clay B."/>
            <person name="Brown D."/>
            <person name="John T."/>
            <person name="Oh Y."/>
            <person name="Young N."/>
            <person name="Fitzgerald M."/>
            <person name="Haas B.J."/>
            <person name="Zeng Q."/>
            <person name="Young S."/>
            <person name="Adiconis X."/>
            <person name="Fan L."/>
            <person name="Levin J.Z."/>
            <person name="Mitchell T.K."/>
            <person name="Okubara P.A."/>
            <person name="Farman M.L."/>
            <person name="Kohn L.M."/>
            <person name="Birren B."/>
            <person name="Ma L.-J."/>
            <person name="Dean R.A."/>
        </authorList>
    </citation>
    <scope>NUCLEOTIDE SEQUENCE</scope>
    <source>
        <strain evidence="3">R3-111a-1</strain>
    </source>
</reference>
<dbReference type="AlphaFoldDB" id="J3PLD7"/>
<dbReference type="OrthoDB" id="4738875at2759"/>
<dbReference type="EMBL" id="GL385764">
    <property type="protein sequence ID" value="EJT68019.1"/>
    <property type="molecule type" value="Genomic_DNA"/>
</dbReference>
<proteinExistence type="predicted"/>
<reference evidence="2" key="3">
    <citation type="submission" date="2010-09" db="EMBL/GenBank/DDBJ databases">
        <title>Annotation of Gaeumannomyces graminis var. tritici R3-111a-1.</title>
        <authorList>
            <consortium name="The Broad Institute Genome Sequencing Platform"/>
            <person name="Ma L.-J."/>
            <person name="Dead R."/>
            <person name="Young S.K."/>
            <person name="Zeng Q."/>
            <person name="Gargeya S."/>
            <person name="Fitzgerald M."/>
            <person name="Haas B."/>
            <person name="Abouelleil A."/>
            <person name="Alvarado L."/>
            <person name="Arachchi H.M."/>
            <person name="Berlin A."/>
            <person name="Brown A."/>
            <person name="Chapman S.B."/>
            <person name="Chen Z."/>
            <person name="Dunbar C."/>
            <person name="Freedman E."/>
            <person name="Gearin G."/>
            <person name="Gellesch M."/>
            <person name="Goldberg J."/>
            <person name="Griggs A."/>
            <person name="Gujja S."/>
            <person name="Heiman D."/>
            <person name="Howarth C."/>
            <person name="Larson L."/>
            <person name="Lui A."/>
            <person name="MacDonald P.J.P."/>
            <person name="Mehta T."/>
            <person name="Montmayeur A."/>
            <person name="Murphy C."/>
            <person name="Neiman D."/>
            <person name="Pearson M."/>
            <person name="Priest M."/>
            <person name="Roberts A."/>
            <person name="Saif S."/>
            <person name="Shea T."/>
            <person name="Shenoy N."/>
            <person name="Sisk P."/>
            <person name="Stolte C."/>
            <person name="Sykes S."/>
            <person name="Yandava C."/>
            <person name="Wortman J."/>
            <person name="Nusbaum C."/>
            <person name="Birren B."/>
        </authorList>
    </citation>
    <scope>NUCLEOTIDE SEQUENCE</scope>
    <source>
        <strain evidence="2">R3-111a-1</strain>
    </source>
</reference>
<reference evidence="2" key="2">
    <citation type="submission" date="2010-07" db="EMBL/GenBank/DDBJ databases">
        <authorList>
            <consortium name="The Broad Institute Genome Sequencing Platform"/>
            <consortium name="Broad Institute Genome Sequencing Center for Infectious Disease"/>
            <person name="Ma L.-J."/>
            <person name="Dead R."/>
            <person name="Young S."/>
            <person name="Zeng Q."/>
            <person name="Koehrsen M."/>
            <person name="Alvarado L."/>
            <person name="Berlin A."/>
            <person name="Chapman S.B."/>
            <person name="Chen Z."/>
            <person name="Freedman E."/>
            <person name="Gellesch M."/>
            <person name="Goldberg J."/>
            <person name="Griggs A."/>
            <person name="Gujja S."/>
            <person name="Heilman E.R."/>
            <person name="Heiman D."/>
            <person name="Hepburn T."/>
            <person name="Howarth C."/>
            <person name="Jen D."/>
            <person name="Larson L."/>
            <person name="Mehta T."/>
            <person name="Neiman D."/>
            <person name="Pearson M."/>
            <person name="Roberts A."/>
            <person name="Saif S."/>
            <person name="Shea T."/>
            <person name="Shenoy N."/>
            <person name="Sisk P."/>
            <person name="Stolte C."/>
            <person name="Sykes S."/>
            <person name="Walk T."/>
            <person name="White J."/>
            <person name="Yandava C."/>
            <person name="Haas B."/>
            <person name="Nusbaum C."/>
            <person name="Birren B."/>
        </authorList>
    </citation>
    <scope>NUCLEOTIDE SEQUENCE</scope>
    <source>
        <strain evidence="2">R3-111a-1</strain>
    </source>
</reference>
<dbReference type="RefSeq" id="XP_009230593.1">
    <property type="nucleotide sequence ID" value="XM_009232329.1"/>
</dbReference>
<protein>
    <recommendedName>
        <fullName evidence="5">N-acetyltransferase domain-containing protein</fullName>
    </recommendedName>
</protein>
<gene>
    <name evidence="3" type="primary">20354861</name>
    <name evidence="2" type="ORF">GGTG_14403</name>
</gene>
<reference evidence="4" key="1">
    <citation type="submission" date="2010-07" db="EMBL/GenBank/DDBJ databases">
        <title>The genome sequence of Gaeumannomyces graminis var. tritici strain R3-111a-1.</title>
        <authorList>
            <consortium name="The Broad Institute Genome Sequencing Platform"/>
            <person name="Ma L.-J."/>
            <person name="Dead R."/>
            <person name="Young S."/>
            <person name="Zeng Q."/>
            <person name="Koehrsen M."/>
            <person name="Alvarado L."/>
            <person name="Berlin A."/>
            <person name="Chapman S.B."/>
            <person name="Chen Z."/>
            <person name="Freedman E."/>
            <person name="Gellesch M."/>
            <person name="Goldberg J."/>
            <person name="Griggs A."/>
            <person name="Gujja S."/>
            <person name="Heilman E.R."/>
            <person name="Heiman D."/>
            <person name="Hepburn T."/>
            <person name="Howarth C."/>
            <person name="Jen D."/>
            <person name="Larson L."/>
            <person name="Mehta T."/>
            <person name="Neiman D."/>
            <person name="Pearson M."/>
            <person name="Roberts A."/>
            <person name="Saif S."/>
            <person name="Shea T."/>
            <person name="Shenoy N."/>
            <person name="Sisk P."/>
            <person name="Stolte C."/>
            <person name="Sykes S."/>
            <person name="Walk T."/>
            <person name="White J."/>
            <person name="Yandava C."/>
            <person name="Haas B."/>
            <person name="Nusbaum C."/>
            <person name="Birren B."/>
        </authorList>
    </citation>
    <scope>NUCLEOTIDE SEQUENCE [LARGE SCALE GENOMIC DNA]</scope>
    <source>
        <strain evidence="4">R3-111a-1</strain>
    </source>
</reference>
<dbReference type="Gene3D" id="3.40.630.30">
    <property type="match status" value="1"/>
</dbReference>
<feature type="compositionally biased region" description="Basic residues" evidence="1">
    <location>
        <begin position="120"/>
        <end position="130"/>
    </location>
</feature>
<dbReference type="SUPFAM" id="SSF55729">
    <property type="entry name" value="Acyl-CoA N-acyltransferases (Nat)"/>
    <property type="match status" value="1"/>
</dbReference>
<evidence type="ECO:0000313" key="2">
    <source>
        <dbReference type="EMBL" id="EJT68019.1"/>
    </source>
</evidence>
<evidence type="ECO:0000313" key="4">
    <source>
        <dbReference type="Proteomes" id="UP000006039"/>
    </source>
</evidence>
<dbReference type="GeneID" id="20354861"/>